<dbReference type="RefSeq" id="WP_193719920.1">
    <property type="nucleotide sequence ID" value="NZ_JACSPN010000011.1"/>
</dbReference>
<dbReference type="InterPro" id="IPR032710">
    <property type="entry name" value="NTF2-like_dom_sf"/>
</dbReference>
<protein>
    <submittedName>
        <fullName evidence="2">Nuclear transport factor 2 family protein</fullName>
    </submittedName>
</protein>
<dbReference type="Gene3D" id="3.10.450.50">
    <property type="match status" value="1"/>
</dbReference>
<dbReference type="Pfam" id="PF14534">
    <property type="entry name" value="DUF4440"/>
    <property type="match status" value="1"/>
</dbReference>
<evidence type="ECO:0000259" key="1">
    <source>
        <dbReference type="Pfam" id="PF14534"/>
    </source>
</evidence>
<accession>A0A9D5UCS1</accession>
<dbReference type="Proteomes" id="UP000822993">
    <property type="component" value="Unassembled WGS sequence"/>
</dbReference>
<evidence type="ECO:0000313" key="3">
    <source>
        <dbReference type="Proteomes" id="UP000822993"/>
    </source>
</evidence>
<gene>
    <name evidence="2" type="ORF">H9623_10095</name>
</gene>
<reference evidence="2 3" key="1">
    <citation type="submission" date="2020-08" db="EMBL/GenBank/DDBJ databases">
        <title>A Genomic Blueprint of the Chicken Gut Microbiome.</title>
        <authorList>
            <person name="Gilroy R."/>
            <person name="Ravi A."/>
            <person name="Getino M."/>
            <person name="Pursley I."/>
            <person name="Horton D.L."/>
            <person name="Alikhan N.-F."/>
            <person name="Baker D."/>
            <person name="Gharbi K."/>
            <person name="Hall N."/>
            <person name="Watson M."/>
            <person name="Adriaenssens E.M."/>
            <person name="Foster-Nyarko E."/>
            <person name="Jarju S."/>
            <person name="Secka A."/>
            <person name="Antonio M."/>
            <person name="Oren A."/>
            <person name="Chaudhuri R."/>
            <person name="La Ragione R.M."/>
            <person name="Hildebrand F."/>
            <person name="Pallen M.J."/>
        </authorList>
    </citation>
    <scope>NUCLEOTIDE SEQUENCE [LARGE SCALE GENOMIC DNA]</scope>
    <source>
        <strain evidence="2 3">Sa1BUA8</strain>
    </source>
</reference>
<dbReference type="InterPro" id="IPR027843">
    <property type="entry name" value="DUF4440"/>
</dbReference>
<proteinExistence type="predicted"/>
<keyword evidence="3" id="KW-1185">Reference proteome</keyword>
<name>A0A9D5UCS1_9CELL</name>
<comment type="caution">
    <text evidence="2">The sequence shown here is derived from an EMBL/GenBank/DDBJ whole genome shotgun (WGS) entry which is preliminary data.</text>
</comment>
<dbReference type="SUPFAM" id="SSF54427">
    <property type="entry name" value="NTF2-like"/>
    <property type="match status" value="1"/>
</dbReference>
<organism evidence="2 3">
    <name type="scientific">Oerskovia douganii</name>
    <dbReference type="NCBI Taxonomy" id="2762210"/>
    <lineage>
        <taxon>Bacteria</taxon>
        <taxon>Bacillati</taxon>
        <taxon>Actinomycetota</taxon>
        <taxon>Actinomycetes</taxon>
        <taxon>Micrococcales</taxon>
        <taxon>Cellulomonadaceae</taxon>
        <taxon>Oerskovia</taxon>
    </lineage>
</organism>
<dbReference type="EMBL" id="JACSPN010000011">
    <property type="protein sequence ID" value="MBE7700656.1"/>
    <property type="molecule type" value="Genomic_DNA"/>
</dbReference>
<dbReference type="AlphaFoldDB" id="A0A9D5UCS1"/>
<evidence type="ECO:0000313" key="2">
    <source>
        <dbReference type="EMBL" id="MBE7700656.1"/>
    </source>
</evidence>
<sequence>MSLLAAEHALQAAQRAGDVDALDTLLHPRCVGVGPDGSVFSKDDDLEGYRSGALRITRLEEESLDVREDVVSGVTRLVATVEAVQGGAAVSARLIYTRLWVRADEGWRVLAATLAPAAEPASPDAGAEP</sequence>
<feature type="domain" description="DUF4440" evidence="1">
    <location>
        <begin position="3"/>
        <end position="109"/>
    </location>
</feature>